<dbReference type="SUPFAM" id="SSF47576">
    <property type="entry name" value="Calponin-homology domain, CH-domain"/>
    <property type="match status" value="1"/>
</dbReference>
<proteinExistence type="inferred from homology"/>
<dbReference type="SMART" id="SM00033">
    <property type="entry name" value="CH"/>
    <property type="match status" value="1"/>
</dbReference>
<dbReference type="InterPro" id="IPR036872">
    <property type="entry name" value="CH_dom_sf"/>
</dbReference>
<keyword evidence="7" id="KW-1185">Reference proteome</keyword>
<organism evidence="7 8">
    <name type="scientific">Clupea harengus</name>
    <name type="common">Atlantic herring</name>
    <dbReference type="NCBI Taxonomy" id="7950"/>
    <lineage>
        <taxon>Eukaryota</taxon>
        <taxon>Metazoa</taxon>
        <taxon>Chordata</taxon>
        <taxon>Craniata</taxon>
        <taxon>Vertebrata</taxon>
        <taxon>Euteleostomi</taxon>
        <taxon>Actinopterygii</taxon>
        <taxon>Neopterygii</taxon>
        <taxon>Teleostei</taxon>
        <taxon>Clupei</taxon>
        <taxon>Clupeiformes</taxon>
        <taxon>Clupeoidei</taxon>
        <taxon>Clupeidae</taxon>
        <taxon>Clupea</taxon>
    </lineage>
</organism>
<dbReference type="KEGG" id="char:105906617"/>
<evidence type="ECO:0000256" key="1">
    <source>
        <dbReference type="ARBA" id="ARBA00022553"/>
    </source>
</evidence>
<evidence type="ECO:0000256" key="5">
    <source>
        <dbReference type="SAM" id="MobiDB-lite"/>
    </source>
</evidence>
<dbReference type="InterPro" id="IPR001715">
    <property type="entry name" value="CH_dom"/>
</dbReference>
<keyword evidence="1" id="KW-0597">Phosphoprotein</keyword>
<dbReference type="Pfam" id="PF00307">
    <property type="entry name" value="CH"/>
    <property type="match status" value="1"/>
</dbReference>
<gene>
    <name evidence="8" type="primary">LOC105906617</name>
</gene>
<evidence type="ECO:0000256" key="4">
    <source>
        <dbReference type="SAM" id="Coils"/>
    </source>
</evidence>
<feature type="compositionally biased region" description="Polar residues" evidence="5">
    <location>
        <begin position="228"/>
        <end position="246"/>
    </location>
</feature>
<evidence type="ECO:0000313" key="7">
    <source>
        <dbReference type="Proteomes" id="UP000515152"/>
    </source>
</evidence>
<evidence type="ECO:0000259" key="6">
    <source>
        <dbReference type="PROSITE" id="PS50021"/>
    </source>
</evidence>
<feature type="region of interest" description="Disordered" evidence="5">
    <location>
        <begin position="103"/>
        <end position="145"/>
    </location>
</feature>
<feature type="compositionally biased region" description="Low complexity" evidence="5">
    <location>
        <begin position="467"/>
        <end position="483"/>
    </location>
</feature>
<dbReference type="PANTHER" id="PTHR23167:SF37">
    <property type="entry name" value="SMOOTHELIN-LIKE PROTEIN 2"/>
    <property type="match status" value="1"/>
</dbReference>
<name>A0A6P3W5M0_CLUHA</name>
<accession>A0A6P3W5M0</accession>
<evidence type="ECO:0000256" key="2">
    <source>
        <dbReference type="ARBA" id="ARBA00023054"/>
    </source>
</evidence>
<evidence type="ECO:0000256" key="3">
    <source>
        <dbReference type="ARBA" id="ARBA00061655"/>
    </source>
</evidence>
<feature type="compositionally biased region" description="Polar residues" evidence="5">
    <location>
        <begin position="134"/>
        <end position="145"/>
    </location>
</feature>
<dbReference type="PANTHER" id="PTHR23167">
    <property type="entry name" value="CALPONIN HOMOLOGY DOMAIN-CONTAINING PROTEIN DDB_G0272472-RELATED"/>
    <property type="match status" value="1"/>
</dbReference>
<dbReference type="RefSeq" id="XP_012690252.2">
    <property type="nucleotide sequence ID" value="XM_012834798.3"/>
</dbReference>
<comment type="similarity">
    <text evidence="3">Belongs to the smoothelin family.</text>
</comment>
<dbReference type="FunFam" id="1.10.418.10:FF:000009">
    <property type="entry name" value="smoothelin isoform X2"/>
    <property type="match status" value="1"/>
</dbReference>
<dbReference type="SUPFAM" id="SSF58113">
    <property type="entry name" value="Apolipoprotein A-I"/>
    <property type="match status" value="1"/>
</dbReference>
<evidence type="ECO:0000313" key="8">
    <source>
        <dbReference type="RefSeq" id="XP_012690252.2"/>
    </source>
</evidence>
<sequence length="678" mass="73515">METGHMAAMLGASGEDTHTALVRLERTMMAVVREITVDVSTFKRTVERRLDEASGKSGPLRDAVTQLQQENQELRARLQQENQELRARLDELTQQVEDMPVLRLEQKVPRMNGAQYASATRTSSSQHTEESHRSLATHSEAVRSSVSVAHYPKSASATVELECPPQPPAHSPPGPVIESNSTAGSVSISTAGSVHESTAGSISESSVGSHHVSTTEFISDASFGHVHSSTSDSVFESTTGSFQHSTPGPDPEPVLASGPSSESILGFLPDSRPGFGRDPIIFKTTPGDGSDSTHDSDSGSMSTCSYVTQQAVISSTEARVFSASNGDIHEEAPTKLEPITQNGHEGDLGISQSHSEALTEPQYPRSNVNGQHETPMGLFKPQAPVSPPTRPLELGVPRSPKLLPRPNLFTPQSPNSMFRKPFNPSASDPAFTAPKPVPESPTKAAKPWSPGLMKRSITLPKLPDKPSPILSSTPLPLSNLSPSTDKRRTDFGGGNPFATVPDKRPELLRSQTLPTLRPQGVQAKQALFEKSESTLNKQMKSFPAKPFGVVQNSKPKLARSNSFGGSASSIKQTLLEWCRSKTIGYQHIDIQNFSSSWTDGMAFCALVHSFFPTDFEYESLNPANPKRNLEVAFTMAEKMADCMRLIEVEDMLAMGSKPDPMCVFTYVQSLYACLKFYE</sequence>
<reference evidence="8" key="1">
    <citation type="submission" date="2025-08" db="UniProtKB">
        <authorList>
            <consortium name="RefSeq"/>
        </authorList>
    </citation>
    <scope>IDENTIFICATION</scope>
</reference>
<protein>
    <submittedName>
        <fullName evidence="8">Mucin-5AC-like isoform X1</fullName>
    </submittedName>
</protein>
<feature type="compositionally biased region" description="Polar residues" evidence="5">
    <location>
        <begin position="178"/>
        <end position="208"/>
    </location>
</feature>
<keyword evidence="2 4" id="KW-0175">Coiled coil</keyword>
<dbReference type="AlphaFoldDB" id="A0A6P3W5M0"/>
<feature type="compositionally biased region" description="Pro residues" evidence="5">
    <location>
        <begin position="164"/>
        <end position="175"/>
    </location>
</feature>
<dbReference type="PROSITE" id="PS50021">
    <property type="entry name" value="CH"/>
    <property type="match status" value="1"/>
</dbReference>
<feature type="domain" description="Calponin-homology (CH)" evidence="6">
    <location>
        <begin position="568"/>
        <end position="675"/>
    </location>
</feature>
<dbReference type="GeneID" id="105906617"/>
<dbReference type="Proteomes" id="UP000515152">
    <property type="component" value="Chromosome 8"/>
</dbReference>
<feature type="compositionally biased region" description="Polar residues" evidence="5">
    <location>
        <begin position="115"/>
        <end position="126"/>
    </location>
</feature>
<dbReference type="InterPro" id="IPR050540">
    <property type="entry name" value="F-actin_Monoox_Mical"/>
</dbReference>
<feature type="region of interest" description="Disordered" evidence="5">
    <location>
        <begin position="338"/>
        <end position="361"/>
    </location>
</feature>
<dbReference type="OrthoDB" id="8949996at2759"/>
<feature type="region of interest" description="Disordered" evidence="5">
    <location>
        <begin position="157"/>
        <end position="208"/>
    </location>
</feature>
<feature type="region of interest" description="Disordered" evidence="5">
    <location>
        <begin position="228"/>
        <end position="302"/>
    </location>
</feature>
<feature type="coiled-coil region" evidence="4">
    <location>
        <begin position="64"/>
        <end position="95"/>
    </location>
</feature>
<feature type="region of interest" description="Disordered" evidence="5">
    <location>
        <begin position="395"/>
        <end position="502"/>
    </location>
</feature>
<dbReference type="Gene3D" id="1.10.418.10">
    <property type="entry name" value="Calponin-like domain"/>
    <property type="match status" value="1"/>
</dbReference>